<evidence type="ECO:0000313" key="2">
    <source>
        <dbReference type="Proteomes" id="UP000095767"/>
    </source>
</evidence>
<organism evidence="1 2">
    <name type="scientific">Dichanthelium oligosanthes</name>
    <dbReference type="NCBI Taxonomy" id="888268"/>
    <lineage>
        <taxon>Eukaryota</taxon>
        <taxon>Viridiplantae</taxon>
        <taxon>Streptophyta</taxon>
        <taxon>Embryophyta</taxon>
        <taxon>Tracheophyta</taxon>
        <taxon>Spermatophyta</taxon>
        <taxon>Magnoliopsida</taxon>
        <taxon>Liliopsida</taxon>
        <taxon>Poales</taxon>
        <taxon>Poaceae</taxon>
        <taxon>PACMAD clade</taxon>
        <taxon>Panicoideae</taxon>
        <taxon>Panicodae</taxon>
        <taxon>Paniceae</taxon>
        <taxon>Dichantheliinae</taxon>
        <taxon>Dichanthelium</taxon>
    </lineage>
</organism>
<dbReference type="AlphaFoldDB" id="A0A1E5W373"/>
<dbReference type="EMBL" id="LWDX02022711">
    <property type="protein sequence ID" value="OEL31777.1"/>
    <property type="molecule type" value="Genomic_DNA"/>
</dbReference>
<keyword evidence="2" id="KW-1185">Reference proteome</keyword>
<proteinExistence type="predicted"/>
<name>A0A1E5W373_9POAL</name>
<feature type="non-terminal residue" evidence="1">
    <location>
        <position position="1"/>
    </location>
</feature>
<accession>A0A1E5W373</accession>
<evidence type="ECO:0000313" key="1">
    <source>
        <dbReference type="EMBL" id="OEL31777.1"/>
    </source>
</evidence>
<protein>
    <submittedName>
        <fullName evidence="1">Uncharacterized protein</fullName>
    </submittedName>
</protein>
<comment type="caution">
    <text evidence="1">The sequence shown here is derived from an EMBL/GenBank/DDBJ whole genome shotgun (WGS) entry which is preliminary data.</text>
</comment>
<dbReference type="Proteomes" id="UP000095767">
    <property type="component" value="Unassembled WGS sequence"/>
</dbReference>
<sequence length="49" mass="5417">LYSTIRLESTQLLNSEDMVPKSCFSCFGGIGPKLHLSSPEQEEGLFVLD</sequence>
<gene>
    <name evidence="1" type="ORF">BAE44_0007204</name>
</gene>
<reference evidence="1 2" key="1">
    <citation type="submission" date="2016-09" db="EMBL/GenBank/DDBJ databases">
        <title>The draft genome of Dichanthelium oligosanthes: A C3 panicoid grass species.</title>
        <authorList>
            <person name="Studer A.J."/>
            <person name="Schnable J.C."/>
            <person name="Brutnell T.P."/>
        </authorList>
    </citation>
    <scope>NUCLEOTIDE SEQUENCE [LARGE SCALE GENOMIC DNA]</scope>
    <source>
        <strain evidence="2">cv. Kellogg 1175</strain>
        <tissue evidence="1">Leaf</tissue>
    </source>
</reference>